<keyword evidence="2" id="KW-1185">Reference proteome</keyword>
<name>A0A3S9HSX0_9ACTN</name>
<organism evidence="1 2">
    <name type="scientific">Streptomyces aquilus</name>
    <dbReference type="NCBI Taxonomy" id="2548456"/>
    <lineage>
        <taxon>Bacteria</taxon>
        <taxon>Bacillati</taxon>
        <taxon>Actinomycetota</taxon>
        <taxon>Actinomycetes</taxon>
        <taxon>Kitasatosporales</taxon>
        <taxon>Streptomycetaceae</taxon>
        <taxon>Streptomyces</taxon>
    </lineage>
</organism>
<evidence type="ECO:0000313" key="2">
    <source>
        <dbReference type="Proteomes" id="UP000280197"/>
    </source>
</evidence>
<reference evidence="1 2" key="1">
    <citation type="submission" date="2018-12" db="EMBL/GenBank/DDBJ databases">
        <authorList>
            <person name="Li K."/>
        </authorList>
    </citation>
    <scope>NUCLEOTIDE SEQUENCE [LARGE SCALE GENOMIC DNA]</scope>
    <source>
        <strain evidence="2">CR22</strain>
    </source>
</reference>
<protein>
    <submittedName>
        <fullName evidence="1">TIR domain-containing protein</fullName>
    </submittedName>
</protein>
<dbReference type="Proteomes" id="UP000280197">
    <property type="component" value="Chromosome"/>
</dbReference>
<gene>
    <name evidence="1" type="ORF">EJC51_02930</name>
</gene>
<evidence type="ECO:0000313" key="1">
    <source>
        <dbReference type="EMBL" id="AZP15155.1"/>
    </source>
</evidence>
<dbReference type="KEGG" id="saqu:EJC51_02930"/>
<dbReference type="AlphaFoldDB" id="A0A3S9HSX0"/>
<sequence length="190" mass="19697">MMKAHDENVRAQLSYQPQDERQASSLAAALARAGADVVPTADADADADAGADAAGTDAVVLLWSYAAQAAGVTAPAGGERVVPVRLDDCSLPPLLSHLPQVRLAVGVTDAAAAAIARLALTDPPVGDKGVEPELPVVISDFGPLGQYETCPRCGVGSDRLRPYVTVDHHDDRALRLVICGSCGWQDHGDL</sequence>
<accession>A0A3S9HSX0</accession>
<dbReference type="EMBL" id="CP034463">
    <property type="protein sequence ID" value="AZP15155.1"/>
    <property type="molecule type" value="Genomic_DNA"/>
</dbReference>
<proteinExistence type="predicted"/>